<dbReference type="InterPro" id="IPR015590">
    <property type="entry name" value="Aldehyde_DH_dom"/>
</dbReference>
<name>A0A3N1H6F5_9PSEU</name>
<feature type="domain" description="Aldehyde dehydrogenase" evidence="3">
    <location>
        <begin position="257"/>
        <end position="410"/>
    </location>
</feature>
<protein>
    <submittedName>
        <fullName evidence="4">Aldehyde dehydrogenase</fullName>
    </submittedName>
</protein>
<evidence type="ECO:0000256" key="2">
    <source>
        <dbReference type="ARBA" id="ARBA00023002"/>
    </source>
</evidence>
<dbReference type="InterPro" id="IPR016162">
    <property type="entry name" value="Ald_DH_N"/>
</dbReference>
<accession>A0A3N1H6F5</accession>
<dbReference type="SUPFAM" id="SSF53720">
    <property type="entry name" value="ALDH-like"/>
    <property type="match status" value="1"/>
</dbReference>
<dbReference type="PANTHER" id="PTHR43111:SF1">
    <property type="entry name" value="ALDEHYDE DEHYDROGENASE B-RELATED"/>
    <property type="match status" value="1"/>
</dbReference>
<comment type="caution">
    <text evidence="4">The sequence shown here is derived from an EMBL/GenBank/DDBJ whole genome shotgun (WGS) entry which is preliminary data.</text>
</comment>
<dbReference type="AlphaFoldDB" id="A0A3N1H6F5"/>
<dbReference type="OrthoDB" id="6882680at2"/>
<evidence type="ECO:0000259" key="3">
    <source>
        <dbReference type="Pfam" id="PF00171"/>
    </source>
</evidence>
<feature type="domain" description="Aldehyde dehydrogenase" evidence="3">
    <location>
        <begin position="37"/>
        <end position="219"/>
    </location>
</feature>
<dbReference type="EMBL" id="RJKM01000001">
    <property type="protein sequence ID" value="ROP38006.1"/>
    <property type="molecule type" value="Genomic_DNA"/>
</dbReference>
<dbReference type="Proteomes" id="UP000268727">
    <property type="component" value="Unassembled WGS sequence"/>
</dbReference>
<gene>
    <name evidence="4" type="ORF">EDD40_3341</name>
</gene>
<dbReference type="InterPro" id="IPR016161">
    <property type="entry name" value="Ald_DH/histidinol_DH"/>
</dbReference>
<sequence length="435" mass="46063">MARYAAPGAQGSVVSYRDRYDHFIGGEYAPPAGGGYFADRTPVTGEVFTEVARGAAEDLDRALDAAHGASRRWGRTSPAERATVLNEIADRVEDHLDALAVAEAWESGTPVGEALAVDLPSAVDHFRYFAGVVRAQAGGITNLGGNLVAHHFPEPIGVVGQVVPWRRPLLTAAGALAPALAAGNAVVLKPAERTPASIHVLVGLIADLLPPGVVNVVNGLTSGPSEPDRHPHVFFADVAARRDAFYDRALRGFTTFALGQALVQSPAHDRILADVTERVAAVRPGHPLDTATTIGALSSHEHVAEFLAHVRTAEREGARIVLGGERADLGGELSGGYYVLPTVIEGRTCPDRDVRGPVVSLARFDDVDDAVKAANEGTRGVGAGVWSRDAGVADRVARRVNARRVWLNSCRPDPGDRAAIGHYQQTKTLLAEHPW</sequence>
<evidence type="ECO:0000256" key="1">
    <source>
        <dbReference type="ARBA" id="ARBA00009986"/>
    </source>
</evidence>
<dbReference type="GO" id="GO:0016620">
    <property type="term" value="F:oxidoreductase activity, acting on the aldehyde or oxo group of donors, NAD or NADP as acceptor"/>
    <property type="evidence" value="ECO:0007669"/>
    <property type="project" value="InterPro"/>
</dbReference>
<keyword evidence="2" id="KW-0560">Oxidoreductase</keyword>
<dbReference type="RefSeq" id="WP_123743723.1">
    <property type="nucleotide sequence ID" value="NZ_RJKM01000001.1"/>
</dbReference>
<dbReference type="Gene3D" id="3.40.605.10">
    <property type="entry name" value="Aldehyde Dehydrogenase, Chain A, domain 1"/>
    <property type="match status" value="1"/>
</dbReference>
<keyword evidence="5" id="KW-1185">Reference proteome</keyword>
<organism evidence="4 5">
    <name type="scientific">Saccharothrix texasensis</name>
    <dbReference type="NCBI Taxonomy" id="103734"/>
    <lineage>
        <taxon>Bacteria</taxon>
        <taxon>Bacillati</taxon>
        <taxon>Actinomycetota</taxon>
        <taxon>Actinomycetes</taxon>
        <taxon>Pseudonocardiales</taxon>
        <taxon>Pseudonocardiaceae</taxon>
        <taxon>Saccharothrix</taxon>
    </lineage>
</organism>
<proteinExistence type="inferred from homology"/>
<dbReference type="InterPro" id="IPR016163">
    <property type="entry name" value="Ald_DH_C"/>
</dbReference>
<evidence type="ECO:0000313" key="5">
    <source>
        <dbReference type="Proteomes" id="UP000268727"/>
    </source>
</evidence>
<comment type="similarity">
    <text evidence="1">Belongs to the aldehyde dehydrogenase family.</text>
</comment>
<dbReference type="Gene3D" id="3.40.309.10">
    <property type="entry name" value="Aldehyde Dehydrogenase, Chain A, domain 2"/>
    <property type="match status" value="1"/>
</dbReference>
<dbReference type="PANTHER" id="PTHR43111">
    <property type="entry name" value="ALDEHYDE DEHYDROGENASE B-RELATED"/>
    <property type="match status" value="1"/>
</dbReference>
<reference evidence="4 5" key="1">
    <citation type="submission" date="2018-11" db="EMBL/GenBank/DDBJ databases">
        <title>Sequencing the genomes of 1000 actinobacteria strains.</title>
        <authorList>
            <person name="Klenk H.-P."/>
        </authorList>
    </citation>
    <scope>NUCLEOTIDE SEQUENCE [LARGE SCALE GENOMIC DNA]</scope>
    <source>
        <strain evidence="4 5">DSM 44231</strain>
    </source>
</reference>
<evidence type="ECO:0000313" key="4">
    <source>
        <dbReference type="EMBL" id="ROP38006.1"/>
    </source>
</evidence>
<dbReference type="Pfam" id="PF00171">
    <property type="entry name" value="Aldedh"/>
    <property type="match status" value="2"/>
</dbReference>